<sequence length="191" mass="22635">MSIQKVLKNIVLYDWYLFVAYIVTKILFDFYYIEFPKNNGFFPLFFGLLFITFLLLFMPILAPFKKKIAPGLLLIYFLCLSYNSLFRNTYLLGKSVTFTILLIDGFFFVPLGCLFYRTTLTKVIKKNSFLMLVMLIGWLIAWDLSMIYLFFIVLTIRFFSVIIGFFVAKMLYKNRLKKKNIQKTVKNYVSS</sequence>
<dbReference type="RefSeq" id="WP_322809321.1">
    <property type="nucleotide sequence ID" value="NZ_JAVBVO010000003.1"/>
</dbReference>
<dbReference type="AlphaFoldDB" id="A0AAW9JSY0"/>
<proteinExistence type="predicted"/>
<keyword evidence="1" id="KW-0812">Transmembrane</keyword>
<gene>
    <name evidence="2" type="ORF">RAK27_13320</name>
</gene>
<evidence type="ECO:0000256" key="1">
    <source>
        <dbReference type="SAM" id="Phobius"/>
    </source>
</evidence>
<name>A0AAW9JSY0_CARML</name>
<feature type="transmembrane region" description="Helical" evidence="1">
    <location>
        <begin position="98"/>
        <end position="116"/>
    </location>
</feature>
<accession>A0AAW9JSY0</accession>
<evidence type="ECO:0000313" key="3">
    <source>
        <dbReference type="Proteomes" id="UP001290462"/>
    </source>
</evidence>
<evidence type="ECO:0000313" key="2">
    <source>
        <dbReference type="EMBL" id="MDZ5759637.1"/>
    </source>
</evidence>
<protein>
    <submittedName>
        <fullName evidence="2">Uncharacterized protein</fullName>
    </submittedName>
</protein>
<comment type="caution">
    <text evidence="2">The sequence shown here is derived from an EMBL/GenBank/DDBJ whole genome shotgun (WGS) entry which is preliminary data.</text>
</comment>
<keyword evidence="1" id="KW-0472">Membrane</keyword>
<feature type="transmembrane region" description="Helical" evidence="1">
    <location>
        <begin position="68"/>
        <end position="86"/>
    </location>
</feature>
<dbReference type="EMBL" id="JAVBVO010000003">
    <property type="protein sequence ID" value="MDZ5759637.1"/>
    <property type="molecule type" value="Genomic_DNA"/>
</dbReference>
<feature type="transmembrane region" description="Helical" evidence="1">
    <location>
        <begin position="39"/>
        <end position="61"/>
    </location>
</feature>
<feature type="transmembrane region" description="Helical" evidence="1">
    <location>
        <begin position="123"/>
        <end position="141"/>
    </location>
</feature>
<feature type="transmembrane region" description="Helical" evidence="1">
    <location>
        <begin position="12"/>
        <end position="33"/>
    </location>
</feature>
<reference evidence="2" key="1">
    <citation type="submission" date="2023-08" db="EMBL/GenBank/DDBJ databases">
        <title>Genomic characterization of piscicolin 126 produced by Carnobacterium maltaromaticum CM22 strain isolated from salmon (Salmo salar).</title>
        <authorList>
            <person name="Gonzalez-Gragera E."/>
            <person name="Garcia-Lopez J.D."/>
            <person name="Teso-Perez C."/>
            <person name="Gimenez-Hernandez I."/>
            <person name="Peralta-Sanchez J.M."/>
            <person name="Valdivia E."/>
            <person name="Montalban-Lopez M."/>
            <person name="Martin-Platero A.M."/>
            <person name="Banos A."/>
            <person name="Martinez-Bueno M."/>
        </authorList>
    </citation>
    <scope>NUCLEOTIDE SEQUENCE</scope>
    <source>
        <strain evidence="2">CM22</strain>
    </source>
</reference>
<keyword evidence="1" id="KW-1133">Transmembrane helix</keyword>
<feature type="transmembrane region" description="Helical" evidence="1">
    <location>
        <begin position="147"/>
        <end position="172"/>
    </location>
</feature>
<dbReference type="Proteomes" id="UP001290462">
    <property type="component" value="Unassembled WGS sequence"/>
</dbReference>
<organism evidence="2 3">
    <name type="scientific">Carnobacterium maltaromaticum</name>
    <name type="common">Carnobacterium piscicola</name>
    <dbReference type="NCBI Taxonomy" id="2751"/>
    <lineage>
        <taxon>Bacteria</taxon>
        <taxon>Bacillati</taxon>
        <taxon>Bacillota</taxon>
        <taxon>Bacilli</taxon>
        <taxon>Lactobacillales</taxon>
        <taxon>Carnobacteriaceae</taxon>
        <taxon>Carnobacterium</taxon>
    </lineage>
</organism>